<dbReference type="Gene3D" id="1.10.357.10">
    <property type="entry name" value="Tetracycline Repressor, domain 2"/>
    <property type="match status" value="1"/>
</dbReference>
<dbReference type="Pfam" id="PF00440">
    <property type="entry name" value="TetR_N"/>
    <property type="match status" value="1"/>
</dbReference>
<dbReference type="InterPro" id="IPR009057">
    <property type="entry name" value="Homeodomain-like_sf"/>
</dbReference>
<dbReference type="EMBL" id="LJFO01000011">
    <property type="protein sequence ID" value="KPG07539.1"/>
    <property type="molecule type" value="Genomic_DNA"/>
</dbReference>
<feature type="domain" description="HTH tetR-type" evidence="3">
    <location>
        <begin position="12"/>
        <end position="72"/>
    </location>
</feature>
<gene>
    <name evidence="4" type="ORF">AN908_18640</name>
    <name evidence="5" type="ORF">AN912_13060</name>
</gene>
<proteinExistence type="predicted"/>
<dbReference type="Proteomes" id="UP000037843">
    <property type="component" value="Unassembled WGS sequence"/>
</dbReference>
<organism evidence="4 6">
    <name type="scientific">Mycobacteroides immunogenum</name>
    <dbReference type="NCBI Taxonomy" id="83262"/>
    <lineage>
        <taxon>Bacteria</taxon>
        <taxon>Bacillati</taxon>
        <taxon>Actinomycetota</taxon>
        <taxon>Actinomycetes</taxon>
        <taxon>Mycobacteriales</taxon>
        <taxon>Mycobacteriaceae</taxon>
        <taxon>Mycobacteroides</taxon>
    </lineage>
</organism>
<dbReference type="OrthoDB" id="3767959at2"/>
<evidence type="ECO:0000313" key="5">
    <source>
        <dbReference type="EMBL" id="KPG33621.1"/>
    </source>
</evidence>
<dbReference type="EMBL" id="LJFS01000014">
    <property type="protein sequence ID" value="KPG33621.1"/>
    <property type="molecule type" value="Genomic_DNA"/>
</dbReference>
<evidence type="ECO:0000313" key="6">
    <source>
        <dbReference type="Proteomes" id="UP000037843"/>
    </source>
</evidence>
<dbReference type="InterPro" id="IPR001647">
    <property type="entry name" value="HTH_TetR"/>
</dbReference>
<evidence type="ECO:0000313" key="4">
    <source>
        <dbReference type="EMBL" id="KPG07539.1"/>
    </source>
</evidence>
<keyword evidence="7" id="KW-1185">Reference proteome</keyword>
<protein>
    <submittedName>
        <fullName evidence="4">TetR family transcriptional regulator</fullName>
    </submittedName>
</protein>
<dbReference type="AlphaFoldDB" id="A0A7V8RVF4"/>
<dbReference type="KEGG" id="miz:BAB75_23210"/>
<dbReference type="RefSeq" id="WP_043076912.1">
    <property type="nucleotide sequence ID" value="NZ_CP011530.1"/>
</dbReference>
<evidence type="ECO:0000259" key="3">
    <source>
        <dbReference type="PROSITE" id="PS50977"/>
    </source>
</evidence>
<keyword evidence="1 2" id="KW-0238">DNA-binding</keyword>
<evidence type="ECO:0000256" key="2">
    <source>
        <dbReference type="PROSITE-ProRule" id="PRU00335"/>
    </source>
</evidence>
<dbReference type="SUPFAM" id="SSF46689">
    <property type="entry name" value="Homeodomain-like"/>
    <property type="match status" value="1"/>
</dbReference>
<feature type="DNA-binding region" description="H-T-H motif" evidence="2">
    <location>
        <begin position="35"/>
        <end position="54"/>
    </location>
</feature>
<dbReference type="PANTHER" id="PTHR30055:SF226">
    <property type="entry name" value="HTH-TYPE TRANSCRIPTIONAL REGULATOR PKSA"/>
    <property type="match status" value="1"/>
</dbReference>
<dbReference type="GO" id="GO:0003700">
    <property type="term" value="F:DNA-binding transcription factor activity"/>
    <property type="evidence" value="ECO:0007669"/>
    <property type="project" value="TreeGrafter"/>
</dbReference>
<accession>A0A7V8RVF4</accession>
<dbReference type="PRINTS" id="PR00455">
    <property type="entry name" value="HTHTETR"/>
</dbReference>
<comment type="caution">
    <text evidence="4">The sequence shown here is derived from an EMBL/GenBank/DDBJ whole genome shotgun (WGS) entry which is preliminary data.</text>
</comment>
<dbReference type="GeneID" id="45766780"/>
<dbReference type="Proteomes" id="UP000037962">
    <property type="component" value="Unassembled WGS sequence"/>
</dbReference>
<reference evidence="6 7" key="1">
    <citation type="submission" date="2015-09" db="EMBL/GenBank/DDBJ databases">
        <title>Genome Sequences of Mycobacterium immunogenum Isolates, Recuperated from a Chloraminated Drinking Water Distribution System Simulator Subjected to Episodes of Nitrification.</title>
        <authorList>
            <person name="Gomez-Alvarez V."/>
            <person name="Revetta R.P."/>
        </authorList>
    </citation>
    <scope>NUCLEOTIDE SEQUENCE [LARGE SCALE GENOMIC DNA]</scope>
    <source>
        <strain evidence="4 6">H008</strain>
        <strain evidence="5 7">H076</strain>
    </source>
</reference>
<dbReference type="GO" id="GO:0000976">
    <property type="term" value="F:transcription cis-regulatory region binding"/>
    <property type="evidence" value="ECO:0007669"/>
    <property type="project" value="TreeGrafter"/>
</dbReference>
<dbReference type="PANTHER" id="PTHR30055">
    <property type="entry name" value="HTH-TYPE TRANSCRIPTIONAL REGULATOR RUTR"/>
    <property type="match status" value="1"/>
</dbReference>
<evidence type="ECO:0000256" key="1">
    <source>
        <dbReference type="ARBA" id="ARBA00023125"/>
    </source>
</evidence>
<name>A0A7V8RVF4_9MYCO</name>
<dbReference type="PROSITE" id="PS50977">
    <property type="entry name" value="HTH_TETR_2"/>
    <property type="match status" value="1"/>
</dbReference>
<dbReference type="InterPro" id="IPR050109">
    <property type="entry name" value="HTH-type_TetR-like_transc_reg"/>
</dbReference>
<evidence type="ECO:0000313" key="7">
    <source>
        <dbReference type="Proteomes" id="UP000037962"/>
    </source>
</evidence>
<sequence length="203" mass="21864">MGTAGTKGVPRADRESQILDIAGRQIEQVGYAGMSPALVAEAAGVSKPMVYHYFGSKDGLYVACVEQAAEVVCGAIETVFDRPAQWEMIERTLEAIFRALAGRQFHWNVLLDATHPAEGPAATAAWVARSRLAGQAARGAEATLGSRGMHDPVDLSAFTEVWMAAVAALVNWWVRHPDETAEAMIARSHRLFAVLFLGSGTKR</sequence>